<dbReference type="RefSeq" id="WP_161338661.1">
    <property type="nucleotide sequence ID" value="NZ_JBHSDG010000005.1"/>
</dbReference>
<dbReference type="Gene3D" id="3.30.1360.120">
    <property type="entry name" value="Probable tRNA modification gtpase trme, domain 1"/>
    <property type="match status" value="1"/>
</dbReference>
<dbReference type="InterPro" id="IPR006222">
    <property type="entry name" value="GCVT_N"/>
</dbReference>
<dbReference type="Pfam" id="PF08669">
    <property type="entry name" value="GCV_T_C"/>
    <property type="match status" value="1"/>
</dbReference>
<dbReference type="AlphaFoldDB" id="A0A845MEV2"/>
<dbReference type="EMBL" id="WTVA01000003">
    <property type="protein sequence ID" value="MZR22205.1"/>
    <property type="molecule type" value="Genomic_DNA"/>
</dbReference>
<evidence type="ECO:0000313" key="5">
    <source>
        <dbReference type="EMBL" id="MZR22205.1"/>
    </source>
</evidence>
<dbReference type="OrthoDB" id="9774591at2"/>
<dbReference type="Gene3D" id="3.50.50.60">
    <property type="entry name" value="FAD/NAD(P)-binding domain"/>
    <property type="match status" value="1"/>
</dbReference>
<evidence type="ECO:0000313" key="6">
    <source>
        <dbReference type="Proteomes" id="UP000445696"/>
    </source>
</evidence>
<dbReference type="Proteomes" id="UP000445696">
    <property type="component" value="Unassembled WGS sequence"/>
</dbReference>
<dbReference type="InterPro" id="IPR028896">
    <property type="entry name" value="GcvT/YgfZ/DmdA"/>
</dbReference>
<dbReference type="SUPFAM" id="SSF101790">
    <property type="entry name" value="Aminomethyltransferase beta-barrel domain"/>
    <property type="match status" value="1"/>
</dbReference>
<comment type="similarity">
    <text evidence="1">Belongs to the GcvT family.</text>
</comment>
<dbReference type="InterPro" id="IPR013977">
    <property type="entry name" value="GcvT_C"/>
</dbReference>
<evidence type="ECO:0000259" key="4">
    <source>
        <dbReference type="Pfam" id="PF08669"/>
    </source>
</evidence>
<dbReference type="Gene3D" id="3.10.20.440">
    <property type="entry name" value="2Fe-2S iron-sulphur cluster binding domain, sarcosine oxidase, alpha subunit, N-terminal domain"/>
    <property type="match status" value="1"/>
</dbReference>
<dbReference type="InterPro" id="IPR027266">
    <property type="entry name" value="TrmE/GcvT-like"/>
</dbReference>
<protein>
    <submittedName>
        <fullName evidence="5">FAD-dependent oxidoreductase</fullName>
    </submittedName>
</protein>
<proteinExistence type="inferred from homology"/>
<dbReference type="Pfam" id="PF13510">
    <property type="entry name" value="Fer2_4"/>
    <property type="match status" value="1"/>
</dbReference>
<dbReference type="InterPro" id="IPR029043">
    <property type="entry name" value="GcvT/YgfZ_C"/>
</dbReference>
<evidence type="ECO:0000256" key="2">
    <source>
        <dbReference type="ARBA" id="ARBA00023002"/>
    </source>
</evidence>
<dbReference type="Pfam" id="PF12831">
    <property type="entry name" value="FAD_oxidored"/>
    <property type="match status" value="1"/>
</dbReference>
<evidence type="ECO:0000259" key="3">
    <source>
        <dbReference type="Pfam" id="PF01571"/>
    </source>
</evidence>
<feature type="domain" description="GCVT N-terminal" evidence="3">
    <location>
        <begin position="406"/>
        <end position="663"/>
    </location>
</feature>
<keyword evidence="6" id="KW-1185">Reference proteome</keyword>
<dbReference type="Pfam" id="PF01571">
    <property type="entry name" value="GCV_T"/>
    <property type="match status" value="1"/>
</dbReference>
<dbReference type="GO" id="GO:0016491">
    <property type="term" value="F:oxidoreductase activity"/>
    <property type="evidence" value="ECO:0007669"/>
    <property type="project" value="UniProtKB-KW"/>
</dbReference>
<name>A0A845MEV2_9PROT</name>
<evidence type="ECO:0000256" key="1">
    <source>
        <dbReference type="ARBA" id="ARBA00008609"/>
    </source>
</evidence>
<keyword evidence="2" id="KW-0560">Oxidoreductase</keyword>
<dbReference type="InterPro" id="IPR042204">
    <property type="entry name" value="2Fe-2S-bd_N"/>
</dbReference>
<sequence>MARIWPLTYRRRGTPAGADRRLKGGRSDPARPLEFRYGGRRLTGYAGDTLASALLANGLDLPEGPVLAGRTGGVLRPASIWEQELFDGLTARPQSRRHAPVNALRRLLHLERPMPQQSTPPPGEVEHVYEHVDVLVIGSGARGLAAAREAAEAGADVLLIERDFTLGGCLLYDDEPLAGMAPRDWRAQTLARLAALPNVRMLTRTEAIAEEGAHLLHCRARLQDHLARRDTHLADTRFYHVEAREIRLETGSVDQSFSFRNSDLPGIFDFRNALSLVSRHGVRPGGRLLLYTAGDAGYRLAQSLAARGVPPAAIIDAREEVPGPCHQFARRLAVPLYPGHRIIRAEGLFRLRGVVLRKTTEESEGREIHLEGDCLIQSAGLMPRALPEGRKIPPPERLSRLRRSPLHGALEKAGAVMGERGDWRVPKYIPKGTEEEEAAAARETLAVRQGAGLGDISALGKIDMQGPDVGSLLSRAFGDAFRLPEEGRMRYGFLTREDGILIADALIWRIAPTRFLITTAPWFLEAAMNRLTALTAAGEARRLQLTDVTDQWGGVALSGPKAEAILAAALPLAVMAEALPPMGFRDLTQDDLPLRIARLSHAGGVGYEILTPAGYADLLWQLLMEKGRPKGLTAVGTDAREILRIEAGRFGPLEINGEITAAELRAQLVGLVPTRDAADEKDMAPLAPGMILFEGDGTEPKGRGIGHVTSVAMSPDLGHQIALALLTEGRARTGTLIRAVGGEGETVVDVKVGAPRFVSPRVEKRHA</sequence>
<reference evidence="5 6" key="1">
    <citation type="journal article" date="2014" name="Int. J. Syst. Evol. Microbiol.">
        <title>Sneathiella chungangensis sp. nov., isolated from a marine sand, and emended description of the genus Sneathiella.</title>
        <authorList>
            <person name="Siamphan C."/>
            <person name="Kim H."/>
            <person name="Lee J.S."/>
            <person name="Kim W."/>
        </authorList>
    </citation>
    <scope>NUCLEOTIDE SEQUENCE [LARGE SCALE GENOMIC DNA]</scope>
    <source>
        <strain evidence="5 6">KCTC 32476</strain>
    </source>
</reference>
<organism evidence="5 6">
    <name type="scientific">Sneathiella chungangensis</name>
    <dbReference type="NCBI Taxonomy" id="1418234"/>
    <lineage>
        <taxon>Bacteria</taxon>
        <taxon>Pseudomonadati</taxon>
        <taxon>Pseudomonadota</taxon>
        <taxon>Alphaproteobacteria</taxon>
        <taxon>Sneathiellales</taxon>
        <taxon>Sneathiellaceae</taxon>
        <taxon>Sneathiella</taxon>
    </lineage>
</organism>
<gene>
    <name evidence="5" type="ORF">GQF03_07680</name>
</gene>
<dbReference type="PANTHER" id="PTHR43757">
    <property type="entry name" value="AMINOMETHYLTRANSFERASE"/>
    <property type="match status" value="1"/>
</dbReference>
<dbReference type="SUPFAM" id="SSF103025">
    <property type="entry name" value="Folate-binding domain"/>
    <property type="match status" value="1"/>
</dbReference>
<accession>A0A845MEV2</accession>
<dbReference type="InterPro" id="IPR036188">
    <property type="entry name" value="FAD/NAD-bd_sf"/>
</dbReference>
<dbReference type="PANTHER" id="PTHR43757:SF2">
    <property type="entry name" value="AMINOMETHYLTRANSFERASE, MITOCHONDRIAL"/>
    <property type="match status" value="1"/>
</dbReference>
<dbReference type="SUPFAM" id="SSF51905">
    <property type="entry name" value="FAD/NAD(P)-binding domain"/>
    <property type="match status" value="1"/>
</dbReference>
<feature type="domain" description="Aminomethyltransferase C-terminal" evidence="4">
    <location>
        <begin position="687"/>
        <end position="741"/>
    </location>
</feature>
<comment type="caution">
    <text evidence="5">The sequence shown here is derived from an EMBL/GenBank/DDBJ whole genome shotgun (WGS) entry which is preliminary data.</text>
</comment>
<dbReference type="PRINTS" id="PR00411">
    <property type="entry name" value="PNDRDTASEI"/>
</dbReference>